<dbReference type="Gene3D" id="4.10.520.10">
    <property type="entry name" value="IHF-like DNA-binding proteins"/>
    <property type="match status" value="1"/>
</dbReference>
<dbReference type="EMBL" id="JABKKF010000011">
    <property type="protein sequence ID" value="NPD92855.1"/>
    <property type="molecule type" value="Genomic_DNA"/>
</dbReference>
<dbReference type="PANTHER" id="PTHR33175">
    <property type="entry name" value="DNA-BINDING PROTEIN HU"/>
    <property type="match status" value="1"/>
</dbReference>
<evidence type="ECO:0000256" key="1">
    <source>
        <dbReference type="ARBA" id="ARBA00010529"/>
    </source>
</evidence>
<keyword evidence="6" id="KW-1185">Reference proteome</keyword>
<dbReference type="Proteomes" id="UP000714420">
    <property type="component" value="Unassembled WGS sequence"/>
</dbReference>
<evidence type="ECO:0000313" key="6">
    <source>
        <dbReference type="Proteomes" id="UP000714420"/>
    </source>
</evidence>
<dbReference type="InterPro" id="IPR000119">
    <property type="entry name" value="Hist_DNA-bd"/>
</dbReference>
<evidence type="ECO:0000313" key="5">
    <source>
        <dbReference type="EMBL" id="NPD92855.1"/>
    </source>
</evidence>
<evidence type="ECO:0000256" key="4">
    <source>
        <dbReference type="RuleBase" id="RU003939"/>
    </source>
</evidence>
<accession>A0ABX2ANY9</accession>
<dbReference type="Pfam" id="PF00216">
    <property type="entry name" value="Bac_DNA_binding"/>
    <property type="match status" value="1"/>
</dbReference>
<dbReference type="InterPro" id="IPR010992">
    <property type="entry name" value="IHF-like_DNA-bd_dom_sf"/>
</dbReference>
<organism evidence="5 6">
    <name type="scientific">Xylanibacter muris</name>
    <dbReference type="NCBI Taxonomy" id="2736290"/>
    <lineage>
        <taxon>Bacteria</taxon>
        <taxon>Pseudomonadati</taxon>
        <taxon>Bacteroidota</taxon>
        <taxon>Bacteroidia</taxon>
        <taxon>Bacteroidales</taxon>
        <taxon>Prevotellaceae</taxon>
        <taxon>Xylanibacter</taxon>
    </lineage>
</organism>
<sequence>MNNKDFISDISSVTGYTVADTQKMVNMVIDYMTDNFQDGNAVTIPNFGTFDVKKKLERVMVNPSTQQRMLVPPKLVLNFKPVVSWKDKLKNGGGR</sequence>
<proteinExistence type="inferred from homology"/>
<dbReference type="RefSeq" id="WP_172276409.1">
    <property type="nucleotide sequence ID" value="NZ_CASGMU010000011.1"/>
</dbReference>
<dbReference type="PANTHER" id="PTHR33175:SF3">
    <property type="entry name" value="DNA-BINDING PROTEIN HU-BETA"/>
    <property type="match status" value="1"/>
</dbReference>
<dbReference type="SUPFAM" id="SSF47729">
    <property type="entry name" value="IHF-like DNA-binding proteins"/>
    <property type="match status" value="1"/>
</dbReference>
<reference evidence="5 6" key="1">
    <citation type="submission" date="2020-05" db="EMBL/GenBank/DDBJ databases">
        <title>Distinct polysaccharide utilization as determinants for interspecies competition between intestinal Prevotella spp.</title>
        <authorList>
            <person name="Galvez E.J.C."/>
            <person name="Iljazovic A."/>
            <person name="Strowig T."/>
        </authorList>
    </citation>
    <scope>NUCLEOTIDE SEQUENCE [LARGE SCALE GENOMIC DNA]</scope>
    <source>
        <strain evidence="5 6">PMUR</strain>
    </source>
</reference>
<keyword evidence="2" id="KW-0226">DNA condensation</keyword>
<keyword evidence="3 5" id="KW-0238">DNA-binding</keyword>
<evidence type="ECO:0000256" key="2">
    <source>
        <dbReference type="ARBA" id="ARBA00023067"/>
    </source>
</evidence>
<gene>
    <name evidence="5" type="ORF">HPS56_10975</name>
</gene>
<dbReference type="GO" id="GO:0003677">
    <property type="term" value="F:DNA binding"/>
    <property type="evidence" value="ECO:0007669"/>
    <property type="project" value="UniProtKB-KW"/>
</dbReference>
<evidence type="ECO:0000256" key="3">
    <source>
        <dbReference type="ARBA" id="ARBA00023125"/>
    </source>
</evidence>
<comment type="similarity">
    <text evidence="1 4">Belongs to the bacterial histone-like protein family.</text>
</comment>
<name>A0ABX2ANY9_9BACT</name>
<comment type="caution">
    <text evidence="5">The sequence shown here is derived from an EMBL/GenBank/DDBJ whole genome shotgun (WGS) entry which is preliminary data.</text>
</comment>
<dbReference type="SMART" id="SM00411">
    <property type="entry name" value="BHL"/>
    <property type="match status" value="1"/>
</dbReference>
<protein>
    <submittedName>
        <fullName evidence="5">HU family DNA-binding protein</fullName>
    </submittedName>
</protein>
<dbReference type="CDD" id="cd13832">
    <property type="entry name" value="IHF"/>
    <property type="match status" value="1"/>
</dbReference>